<reference evidence="1 2" key="1">
    <citation type="submission" date="2016-11" db="EMBL/GenBank/DDBJ databases">
        <authorList>
            <person name="Jaros S."/>
            <person name="Januszkiewicz K."/>
            <person name="Wedrychowicz H."/>
        </authorList>
    </citation>
    <scope>NUCLEOTIDE SEQUENCE [LARGE SCALE GENOMIC DNA]</scope>
    <source>
        <strain evidence="1 2">DSM 15930</strain>
    </source>
</reference>
<name>A0A1M7KLY6_9FIRM</name>
<evidence type="ECO:0000313" key="1">
    <source>
        <dbReference type="EMBL" id="SHM66409.1"/>
    </source>
</evidence>
<accession>A0A1M7KLY6</accession>
<dbReference type="Proteomes" id="UP000184038">
    <property type="component" value="Unassembled WGS sequence"/>
</dbReference>
<dbReference type="AlphaFoldDB" id="A0A1M7KLY6"/>
<evidence type="ECO:0008006" key="3">
    <source>
        <dbReference type="Google" id="ProtNLM"/>
    </source>
</evidence>
<sequence length="162" mass="18299">MMGGTGNNNSRFSMLVKCPKCNAECHEEDSQTYECPKCGHQEPTDYGKVRTFLDENGNATAMEIARATGVPIGKIHSFLRNGRLEIPEDSDTYIECKRCGTDIRYGKYCPECANILKKELQDAFDLGTVGAVPKHNTGKMQFLNRDTRNQYTYDNISSYYKL</sequence>
<organism evidence="1 2">
    <name type="scientific">Anaerosporobacter mobilis DSM 15930</name>
    <dbReference type="NCBI Taxonomy" id="1120996"/>
    <lineage>
        <taxon>Bacteria</taxon>
        <taxon>Bacillati</taxon>
        <taxon>Bacillota</taxon>
        <taxon>Clostridia</taxon>
        <taxon>Lachnospirales</taxon>
        <taxon>Lachnospiraceae</taxon>
        <taxon>Anaerosporobacter</taxon>
    </lineage>
</organism>
<gene>
    <name evidence="1" type="ORF">SAMN02746066_02811</name>
</gene>
<dbReference type="STRING" id="1120996.SAMN02746066_02811"/>
<evidence type="ECO:0000313" key="2">
    <source>
        <dbReference type="Proteomes" id="UP000184038"/>
    </source>
</evidence>
<keyword evidence="2" id="KW-1185">Reference proteome</keyword>
<dbReference type="EMBL" id="FRCP01000014">
    <property type="protein sequence ID" value="SHM66409.1"/>
    <property type="molecule type" value="Genomic_DNA"/>
</dbReference>
<proteinExistence type="predicted"/>
<protein>
    <recommendedName>
        <fullName evidence="3">MerR family transcriptional regulator</fullName>
    </recommendedName>
</protein>